<dbReference type="InterPro" id="IPR027417">
    <property type="entry name" value="P-loop_NTPase"/>
</dbReference>
<reference evidence="5" key="1">
    <citation type="submission" date="2017-08" db="EMBL/GenBank/DDBJ databases">
        <authorList>
            <person name="Grouzdev D.S."/>
            <person name="Gaisin V.A."/>
            <person name="Rysina M.S."/>
            <person name="Gorlenko V.M."/>
        </authorList>
    </citation>
    <scope>NUCLEOTIDE SEQUENCE [LARGE SCALE GENOMIC DNA]</scope>
    <source>
        <strain evidence="5">Kir15-3F</strain>
    </source>
</reference>
<gene>
    <name evidence="4" type="ORF">CJ255_14860</name>
</gene>
<sequence length="1055" mass="118690">MIYKQNPSSPPSIREHRAPDGVPYIIDNHAGSMSLQAALLRLLAGSPWADVATGYFALSGYALLADALDDLQELRLLFGETRVAAELARDLRRERYRATTQALVERLVALLERPPLASGKEAVQVRRYGSGGDGPGFFHAKAYIVEGAAVVGSSNFTAHGLTGNTELNAVHRDLPIVSDFSAWYERMWNAPQALDCKAELLATLRRSQFGDFPYTPHEIYIKTLYEYFKDDLDKEAALDPTRSVVELAAFQHEAFQKAQRILRRYHGVLIADSVGLGKTYVGKKLLELFAYYQRQRALIVCPAQLREMWQRQIEESRIAATIIGMEELGRADYPVARHSDAEFVLVDESHNFRNPQAQRYQNLSRILASGAPKRVALLTATPINNSLWDLYHQLALWTRGNDGYFREVGIRSLRHYFKEAEALGGAGGSLFNLLEEVVIRRTRSFIQEHYGEVTINDQPLRFPQRAPLQTLRYSLGATYHGLFDQITSAVEALELPAYNAERYLVTPAASDRLRAMTNGGIVGLLKTTLLKRFESSVVAFRRSIHRLRAFEAQFLEQLQAGRLVQSGAHRRIMRLEEDDDAAGLDALLASLEVVDPAHYRLAELAKDVAHDLALLDAIITRIDPLGPAEDAKLHSFLAELRGLEDAKVVIFSYYRDTAHYLATQIAADPTLATRRVAVLCSDTPPRERQRLIERFAPLSNHVRPALEASAELDLLIATDVLSEGQNLQDAGHLINYDLHWNPTRMIQRNGRIDRLGNRHATIQITNIFPSDDLETLLRLVERIQTRLSTINETIGLDASVLGELVTPRTFNTLRELAAGDESSLAYWGQVSELAGNELMRQHLLAYLRQYGEALVRDLPGGIHSSLRRGQRQGLFAYYRYQDRHFWRFYDTRNHYVSDNRFEIHELIRATSSEPRAEDWLAPSEAERILELLAEAIITTLHEQRGAAALGSTLNKVQRDLGQIIRAGWAAPGVDRAQAQAIFSALRTPLPAAFIKDLRAIAARHQQTQDYSLLLAMLQQLLDQYQLSNTPASALRPVSEPLTREDLELVCWMLVG</sequence>
<comment type="caution">
    <text evidence="4">The sequence shown here is derived from an EMBL/GenBank/DDBJ whole genome shotgun (WGS) entry which is preliminary data.</text>
</comment>
<evidence type="ECO:0000259" key="3">
    <source>
        <dbReference type="PROSITE" id="PS51194"/>
    </source>
</evidence>
<dbReference type="EMBL" id="NQWI01000077">
    <property type="protein sequence ID" value="PDW02272.1"/>
    <property type="molecule type" value="Genomic_DNA"/>
</dbReference>
<dbReference type="PROSITE" id="PS51192">
    <property type="entry name" value="HELICASE_ATP_BIND_1"/>
    <property type="match status" value="1"/>
</dbReference>
<dbReference type="CDD" id="cd18793">
    <property type="entry name" value="SF2_C_SNF"/>
    <property type="match status" value="1"/>
</dbReference>
<dbReference type="SMART" id="SM00490">
    <property type="entry name" value="HELICc"/>
    <property type="match status" value="1"/>
</dbReference>
<dbReference type="Pfam" id="PF13091">
    <property type="entry name" value="PLDc_2"/>
    <property type="match status" value="1"/>
</dbReference>
<dbReference type="Pfam" id="PF00271">
    <property type="entry name" value="Helicase_C"/>
    <property type="match status" value="1"/>
</dbReference>
<evidence type="ECO:0008006" key="6">
    <source>
        <dbReference type="Google" id="ProtNLM"/>
    </source>
</evidence>
<dbReference type="PROSITE" id="PS51194">
    <property type="entry name" value="HELICASE_CTER"/>
    <property type="match status" value="1"/>
</dbReference>
<dbReference type="PANTHER" id="PTHR45766">
    <property type="entry name" value="DNA ANNEALING HELICASE AND ENDONUCLEASE ZRANB3 FAMILY MEMBER"/>
    <property type="match status" value="1"/>
</dbReference>
<dbReference type="InterPro" id="IPR001650">
    <property type="entry name" value="Helicase_C-like"/>
</dbReference>
<keyword evidence="1" id="KW-0378">Hydrolase</keyword>
<dbReference type="InterPro" id="IPR049730">
    <property type="entry name" value="SNF2/RAD54-like_C"/>
</dbReference>
<proteinExistence type="predicted"/>
<evidence type="ECO:0000313" key="5">
    <source>
        <dbReference type="Proteomes" id="UP000220527"/>
    </source>
</evidence>
<accession>A0A2A6RGX6</accession>
<evidence type="ECO:0000313" key="4">
    <source>
        <dbReference type="EMBL" id="PDW02272.1"/>
    </source>
</evidence>
<dbReference type="OrthoDB" id="9814088at2"/>
<dbReference type="InterPro" id="IPR038718">
    <property type="entry name" value="SNF2-like_sf"/>
</dbReference>
<dbReference type="SUPFAM" id="SSF52540">
    <property type="entry name" value="P-loop containing nucleoside triphosphate hydrolases"/>
    <property type="match status" value="2"/>
</dbReference>
<dbReference type="Gene3D" id="3.40.50.300">
    <property type="entry name" value="P-loop containing nucleotide triphosphate hydrolases"/>
    <property type="match status" value="1"/>
</dbReference>
<feature type="domain" description="Helicase C-terminal" evidence="3">
    <location>
        <begin position="632"/>
        <end position="798"/>
    </location>
</feature>
<evidence type="ECO:0000256" key="1">
    <source>
        <dbReference type="ARBA" id="ARBA00022801"/>
    </source>
</evidence>
<feature type="domain" description="Helicase ATP-binding" evidence="2">
    <location>
        <begin position="259"/>
        <end position="400"/>
    </location>
</feature>
<dbReference type="Gene3D" id="3.30.870.10">
    <property type="entry name" value="Endonuclease Chain A"/>
    <property type="match status" value="1"/>
</dbReference>
<organism evidence="4 5">
    <name type="scientific">Candidatus Viridilinea mediisalina</name>
    <dbReference type="NCBI Taxonomy" id="2024553"/>
    <lineage>
        <taxon>Bacteria</taxon>
        <taxon>Bacillati</taxon>
        <taxon>Chloroflexota</taxon>
        <taxon>Chloroflexia</taxon>
        <taxon>Chloroflexales</taxon>
        <taxon>Chloroflexineae</taxon>
        <taxon>Oscillochloridaceae</taxon>
        <taxon>Candidatus Viridilinea</taxon>
    </lineage>
</organism>
<keyword evidence="5" id="KW-1185">Reference proteome</keyword>
<dbReference type="InterPro" id="IPR025202">
    <property type="entry name" value="PLD-like_dom"/>
</dbReference>
<dbReference type="RefSeq" id="WP_097644886.1">
    <property type="nucleotide sequence ID" value="NZ_NQWI01000077.1"/>
</dbReference>
<dbReference type="GO" id="GO:0016787">
    <property type="term" value="F:hydrolase activity"/>
    <property type="evidence" value="ECO:0007669"/>
    <property type="project" value="UniProtKB-KW"/>
</dbReference>
<dbReference type="Proteomes" id="UP000220527">
    <property type="component" value="Unassembled WGS sequence"/>
</dbReference>
<dbReference type="PANTHER" id="PTHR45766:SF6">
    <property type="entry name" value="SWI_SNF-RELATED MATRIX-ASSOCIATED ACTIN-DEPENDENT REGULATOR OF CHROMATIN SUBFAMILY A-LIKE PROTEIN 1"/>
    <property type="match status" value="1"/>
</dbReference>
<evidence type="ECO:0000259" key="2">
    <source>
        <dbReference type="PROSITE" id="PS51192"/>
    </source>
</evidence>
<name>A0A2A6RGX6_9CHLR</name>
<dbReference type="SMART" id="SM00487">
    <property type="entry name" value="DEXDc"/>
    <property type="match status" value="1"/>
</dbReference>
<protein>
    <recommendedName>
        <fullName evidence="6">Helicase</fullName>
    </recommendedName>
</protein>
<dbReference type="AlphaFoldDB" id="A0A2A6RGX6"/>
<dbReference type="Gene3D" id="3.40.50.10810">
    <property type="entry name" value="Tandem AAA-ATPase domain"/>
    <property type="match status" value="2"/>
</dbReference>
<dbReference type="InterPro" id="IPR014001">
    <property type="entry name" value="Helicase_ATP-bd"/>
</dbReference>
<dbReference type="SUPFAM" id="SSF56024">
    <property type="entry name" value="Phospholipase D/nuclease"/>
    <property type="match status" value="1"/>
</dbReference>